<keyword evidence="7" id="KW-1185">Reference proteome</keyword>
<gene>
    <name evidence="6" type="ORF">AURDEDRAFT_77515</name>
</gene>
<proteinExistence type="inferred from homology"/>
<evidence type="ECO:0000256" key="3">
    <source>
        <dbReference type="ARBA" id="ARBA00022840"/>
    </source>
</evidence>
<dbReference type="Gene3D" id="3.40.50.300">
    <property type="entry name" value="P-loop containing nucleotide triphosphate hydrolases"/>
    <property type="match status" value="1"/>
</dbReference>
<dbReference type="Proteomes" id="UP000006514">
    <property type="component" value="Unassembled WGS sequence"/>
</dbReference>
<dbReference type="GO" id="GO:0016887">
    <property type="term" value="F:ATP hydrolysis activity"/>
    <property type="evidence" value="ECO:0007669"/>
    <property type="project" value="InterPro"/>
</dbReference>
<evidence type="ECO:0000256" key="2">
    <source>
        <dbReference type="ARBA" id="ARBA00022741"/>
    </source>
</evidence>
<dbReference type="KEGG" id="adl:AURDEDRAFT_77515"/>
<evidence type="ECO:0000259" key="5">
    <source>
        <dbReference type="SMART" id="SM00382"/>
    </source>
</evidence>
<dbReference type="SMART" id="SM00382">
    <property type="entry name" value="AAA"/>
    <property type="match status" value="1"/>
</dbReference>
<keyword evidence="2" id="KW-0547">Nucleotide-binding</keyword>
<protein>
    <submittedName>
        <fullName evidence="6">p-loop containing nucleoside triphosphate hydrolase protein</fullName>
    </submittedName>
</protein>
<keyword evidence="6" id="KW-0378">Hydrolase</keyword>
<dbReference type="PANTHER" id="PTHR23070">
    <property type="entry name" value="BCS1 AAA-TYPE ATPASE"/>
    <property type="match status" value="1"/>
</dbReference>
<dbReference type="InterPro" id="IPR027417">
    <property type="entry name" value="P-loop_NTPase"/>
</dbReference>
<keyword evidence="3" id="KW-0067">ATP-binding</keyword>
<dbReference type="InterPro" id="IPR050747">
    <property type="entry name" value="Mitochondrial_chaperone_BCS1"/>
</dbReference>
<dbReference type="InterPro" id="IPR003959">
    <property type="entry name" value="ATPase_AAA_core"/>
</dbReference>
<dbReference type="OrthoDB" id="10251412at2759"/>
<dbReference type="AlphaFoldDB" id="J0D281"/>
<evidence type="ECO:0000256" key="1">
    <source>
        <dbReference type="ARBA" id="ARBA00007448"/>
    </source>
</evidence>
<dbReference type="GO" id="GO:0005524">
    <property type="term" value="F:ATP binding"/>
    <property type="evidence" value="ECO:0007669"/>
    <property type="project" value="UniProtKB-KW"/>
</dbReference>
<dbReference type="OMA" id="ANDEKWE"/>
<dbReference type="CDD" id="cd19510">
    <property type="entry name" value="RecA-like_BCS1"/>
    <property type="match status" value="1"/>
</dbReference>
<dbReference type="SUPFAM" id="SSF52540">
    <property type="entry name" value="P-loop containing nucleoside triphosphate hydrolases"/>
    <property type="match status" value="1"/>
</dbReference>
<evidence type="ECO:0000256" key="4">
    <source>
        <dbReference type="SAM" id="MobiDB-lite"/>
    </source>
</evidence>
<evidence type="ECO:0000313" key="6">
    <source>
        <dbReference type="EMBL" id="EJD32722.1"/>
    </source>
</evidence>
<dbReference type="InParanoid" id="J0D281"/>
<sequence>MYSVLNDVREFLASESWYYERGIPFRRGYLLHGVPGAGKTSLIHSIVGELNLDIYVITLSRRGLDDAALNRLVSRIPTRAIALMEDIDAAFTHVFQHSSHCSSSLSWGSTQPSAGVTLSGLLNAIDGVAAREGRLLFATTNHIERLDPALSCPGRMDMHIEFGLASRWQAAALFKAFYPPAPSNEPTARAFCDESSLADRFAAAVPDAEFSVATLRGHLMSFKTRHFDAVAAFPGFVEKELAATRRDAMVRAVVDSNVDKTETGNEGHGGTATAVNENA</sequence>
<reference evidence="7" key="1">
    <citation type="journal article" date="2012" name="Science">
        <title>The Paleozoic origin of enzymatic lignin decomposition reconstructed from 31 fungal genomes.</title>
        <authorList>
            <person name="Floudas D."/>
            <person name="Binder M."/>
            <person name="Riley R."/>
            <person name="Barry K."/>
            <person name="Blanchette R.A."/>
            <person name="Henrissat B."/>
            <person name="Martinez A.T."/>
            <person name="Otillar R."/>
            <person name="Spatafora J.W."/>
            <person name="Yadav J.S."/>
            <person name="Aerts A."/>
            <person name="Benoit I."/>
            <person name="Boyd A."/>
            <person name="Carlson A."/>
            <person name="Copeland A."/>
            <person name="Coutinho P.M."/>
            <person name="de Vries R.P."/>
            <person name="Ferreira P."/>
            <person name="Findley K."/>
            <person name="Foster B."/>
            <person name="Gaskell J."/>
            <person name="Glotzer D."/>
            <person name="Gorecki P."/>
            <person name="Heitman J."/>
            <person name="Hesse C."/>
            <person name="Hori C."/>
            <person name="Igarashi K."/>
            <person name="Jurgens J.A."/>
            <person name="Kallen N."/>
            <person name="Kersten P."/>
            <person name="Kohler A."/>
            <person name="Kuees U."/>
            <person name="Kumar T.K.A."/>
            <person name="Kuo A."/>
            <person name="LaButti K."/>
            <person name="Larrondo L.F."/>
            <person name="Lindquist E."/>
            <person name="Ling A."/>
            <person name="Lombard V."/>
            <person name="Lucas S."/>
            <person name="Lundell T."/>
            <person name="Martin R."/>
            <person name="McLaughlin D.J."/>
            <person name="Morgenstern I."/>
            <person name="Morin E."/>
            <person name="Murat C."/>
            <person name="Nagy L.G."/>
            <person name="Nolan M."/>
            <person name="Ohm R.A."/>
            <person name="Patyshakuliyeva A."/>
            <person name="Rokas A."/>
            <person name="Ruiz-Duenas F.J."/>
            <person name="Sabat G."/>
            <person name="Salamov A."/>
            <person name="Samejima M."/>
            <person name="Schmutz J."/>
            <person name="Slot J.C."/>
            <person name="St John F."/>
            <person name="Stenlid J."/>
            <person name="Sun H."/>
            <person name="Sun S."/>
            <person name="Syed K."/>
            <person name="Tsang A."/>
            <person name="Wiebenga A."/>
            <person name="Young D."/>
            <person name="Pisabarro A."/>
            <person name="Eastwood D.C."/>
            <person name="Martin F."/>
            <person name="Cullen D."/>
            <person name="Grigoriev I.V."/>
            <person name="Hibbett D.S."/>
        </authorList>
    </citation>
    <scope>NUCLEOTIDE SEQUENCE [LARGE SCALE GENOMIC DNA]</scope>
    <source>
        <strain evidence="7">TFB10046</strain>
    </source>
</reference>
<dbReference type="InterPro" id="IPR003593">
    <property type="entry name" value="AAA+_ATPase"/>
</dbReference>
<name>J0D281_AURST</name>
<feature type="region of interest" description="Disordered" evidence="4">
    <location>
        <begin position="259"/>
        <end position="279"/>
    </location>
</feature>
<organism evidence="6 7">
    <name type="scientific">Auricularia subglabra (strain TFB-10046 / SS5)</name>
    <name type="common">White-rot fungus</name>
    <name type="synonym">Auricularia delicata (strain TFB10046)</name>
    <dbReference type="NCBI Taxonomy" id="717982"/>
    <lineage>
        <taxon>Eukaryota</taxon>
        <taxon>Fungi</taxon>
        <taxon>Dikarya</taxon>
        <taxon>Basidiomycota</taxon>
        <taxon>Agaricomycotina</taxon>
        <taxon>Agaricomycetes</taxon>
        <taxon>Auriculariales</taxon>
        <taxon>Auriculariaceae</taxon>
        <taxon>Auricularia</taxon>
    </lineage>
</organism>
<dbReference type="Pfam" id="PF25426">
    <property type="entry name" value="AAA_lid_BCS1"/>
    <property type="match status" value="1"/>
</dbReference>
<dbReference type="EMBL" id="JH688708">
    <property type="protein sequence ID" value="EJD32722.1"/>
    <property type="molecule type" value="Genomic_DNA"/>
</dbReference>
<dbReference type="InterPro" id="IPR057495">
    <property type="entry name" value="AAA_lid_BCS1"/>
</dbReference>
<dbReference type="eggNOG" id="KOG0743">
    <property type="taxonomic scope" value="Eukaryota"/>
</dbReference>
<comment type="similarity">
    <text evidence="1">Belongs to the AAA ATPase family. BCS1 subfamily.</text>
</comment>
<evidence type="ECO:0000313" key="7">
    <source>
        <dbReference type="Proteomes" id="UP000006514"/>
    </source>
</evidence>
<dbReference type="Pfam" id="PF00004">
    <property type="entry name" value="AAA"/>
    <property type="match status" value="1"/>
</dbReference>
<accession>J0D281</accession>
<feature type="domain" description="AAA+ ATPase" evidence="5">
    <location>
        <begin position="25"/>
        <end position="166"/>
    </location>
</feature>